<sequence length="2015" mass="229344">MKKPIDILNSLGLLYEKTQLPVIESSAEPNGGVLNIDRVLSDNPECWDIVTSGTSQLEQKTIFINCDFNEDLKDDYLKKRIISKLIEDGFIIYFRTSKGFITLEDPLRVEIDLPNMVPITPQQQSVEIKNLNVTKDRTEVFDKSRLDELSEQILSTPDLFFHFINFSGLNDFSGLISDVNCTECVYSYLKGGVEWSDDAPSHFDAGQDWSAKHELFERKVLKENKSINLYPQFLPSIQNSEIDDEIKHELYLDYLLNWHLDLLKKIRYASIPNTECNLITLLNQAESLISLSLNHCELLPIGEEQLFTSSLRHLEIKDTPVPADVLSEVLLHAPNLASLAISGFEINEDTEFNLQHRNLSKLQNLILENKLRLSVQQLNALLNATPNLNKLKLDSINLNYDSSLHINYPLIHLKELDITFTFGLSELYYLLSNTPNLEELTLSGINNVLSDGSLFQTTNEYKNLKKLNITDSTLSPEQLSALLKIAPELCELELKNSFLFDDQPFDLKENALSQLTHFNASGTYITTSQLKCIFDAAPNLQFLGLNPVDDFPEFLDSLKANLLPSLTTVQSELDCLSVAELIQLVKIAPNLNMIRMLQPDKDGEAALNWFIQSYPHIKIIYLAPPSPTERYSERSQFNVSSKSLDGHIADKNSIPILPARTLFKAKEETQPHFSHYHLNSFSWDSGTRTFVPEIPQESNLEPIDESMELTNQQVDDLFNRSEPSKKYIYGQISLSQPAFNQWIQVPALSMDDELVYYANSTADFELKKDKYSGYYFIKFNKPALSCVFNYIIHSSESVDDTLNHDVPEEHLDWLSKCTFDLNGRLIHSSEYQKLRALDYDQRVQALASFCRFPDTSSAHNITGDAIDLLNGLIHQRAGVCRHRAQLFVAMAESLDIDAALISNDVHEFVKVRDGNRRYSLDLGGGAAQLIDLPMPALSNLADKQSHLTQAEQLLKQEQDAKKKVKKHFIPLTEDNRFQTWNNLPLVAHDAAELVEALTAKEACARQWLIFKDKQGLEALHQESTQYPNCFFSRDLDTLKLESLRIDKGKDTKVDSPLSLFIKTAASNPNETYTWFINWSDPKARHVGLNSVIDNDGRNLDGLVIPSNVHIVVATDQTSASKMGDDFYSRFDAISQAPDLPAMKLPEIMVNQPINESDILFPSPLTWETVLLGRPTLDNGILDMIPGALMTASVTKAEQLTLHNAPFEDPKFRFFINELMRSKRFFFNGEWHQLSEQVHFNFVTPDLSTYPLIIAPGEHLNYTRVVNQNTYPLLFNQYKIGADQRLKPQVGFLESDSSIKLIITEHLTEIQWYNLLKEAKEKNCALSIQTTPDVFIPDPLRSLVTVGPPLKNNDTLFITTDLDAVQDAKVDEQAIVINVDLKTNFNQLFYHVSLNNREFNGQETELLNAIKTGKPVILKGRFSVTLAQQLQTLFVDPPTIWVNGESVLANNLILISDDATPFKAIQLNEYVYQPEMDFNRLTKDLDDKLKKTYQRLRVTPCHSHFADLPEDIVLHEAWVDNLIKRLEWRAGALPESTGPTSPVTVMNYLEHHSFVFLISKTGEGKSHFVQKTLREYCRKQNKPITLYYEMTGIKDWLRHTGESQPVLFIDEANLANEHYAVFEALARGDKHFWFEGECYPLTNHKVIFAGNPTQYEGRFEPDLFKHYPNYLPFKGQSLENILTPLLAQYDNANKMLGLIETYYGKAQDAGLTITPRNAQMMCLRFFILKESLHTQLLPDDFLLRYAILSEIKTLTLDKKLSRDIRTDIKQATSWRQDKNKLKDAVQNAVPQSSDQQFVWTESRNKAAYAIETLLLIRDKKVNGQFKQEHGINGLIMEGEPGLGKSKLVSSLLKAKGVDCVTISPTTPDLMQNKLLEAFHKGQVVVIDEFNTLVNEQLLNALLSGYDLEGNPPHNPGFCIIGTQNPTTFHGRQMLSNALDNRLMHIELRHYKFNEFKEILTKKFNLTPDDAVKLTEEYLSARNFAREQGLFPPPNPRNIINKAEDMHIQTDTSHSNK</sequence>
<evidence type="ECO:0000259" key="4">
    <source>
        <dbReference type="SMART" id="SM00382"/>
    </source>
</evidence>
<feature type="domain" description="AAA+ ATPase" evidence="4">
    <location>
        <begin position="1550"/>
        <end position="1668"/>
    </location>
</feature>
<keyword evidence="6" id="KW-1185">Reference proteome</keyword>
<dbReference type="PANTHER" id="PTHR48103:SF2">
    <property type="entry name" value="MIDASIN"/>
    <property type="match status" value="1"/>
</dbReference>
<dbReference type="InterPro" id="IPR003593">
    <property type="entry name" value="AAA+_ATPase"/>
</dbReference>
<dbReference type="Gene3D" id="3.80.10.10">
    <property type="entry name" value="Ribonuclease Inhibitor"/>
    <property type="match status" value="1"/>
</dbReference>
<dbReference type="SMART" id="SM00382">
    <property type="entry name" value="AAA"/>
    <property type="match status" value="2"/>
</dbReference>
<accession>A0ABS1WDF5</accession>
<gene>
    <name evidence="5" type="ORF">I5282_12505</name>
</gene>
<feature type="coiled-coil region" evidence="3">
    <location>
        <begin position="940"/>
        <end position="967"/>
    </location>
</feature>
<evidence type="ECO:0000256" key="3">
    <source>
        <dbReference type="SAM" id="Coils"/>
    </source>
</evidence>
<dbReference type="Proteomes" id="UP000809910">
    <property type="component" value="Unassembled WGS sequence"/>
</dbReference>
<proteinExistence type="predicted"/>
<evidence type="ECO:0000313" key="5">
    <source>
        <dbReference type="EMBL" id="MBL7527387.1"/>
    </source>
</evidence>
<dbReference type="Gene3D" id="3.40.50.300">
    <property type="entry name" value="P-loop containing nucleotide triphosphate hydrolases"/>
    <property type="match status" value="1"/>
</dbReference>
<reference evidence="5 6" key="1">
    <citation type="submission" date="2020-12" db="EMBL/GenBank/DDBJ databases">
        <title>WGS of Legionella: environmental sample.</title>
        <authorList>
            <person name="Cristino S."/>
            <person name="Girolamini L."/>
            <person name="Salaris S."/>
            <person name="Pascale M.R."/>
            <person name="Mazzotta M."/>
            <person name="Orsini M."/>
            <person name="Grottola A."/>
        </authorList>
    </citation>
    <scope>NUCLEOTIDE SEQUENCE [LARGE SCALE GENOMIC DNA]</scope>
    <source>
        <strain evidence="5 6">30cs62</strain>
    </source>
</reference>
<evidence type="ECO:0000256" key="1">
    <source>
        <dbReference type="ARBA" id="ARBA00022741"/>
    </source>
</evidence>
<dbReference type="SUPFAM" id="SSF52540">
    <property type="entry name" value="P-loop containing nucleoside triphosphate hydrolases"/>
    <property type="match status" value="2"/>
</dbReference>
<comment type="caution">
    <text evidence="5">The sequence shown here is derived from an EMBL/GenBank/DDBJ whole genome shotgun (WGS) entry which is preliminary data.</text>
</comment>
<dbReference type="InterPro" id="IPR032675">
    <property type="entry name" value="LRR_dom_sf"/>
</dbReference>
<feature type="domain" description="AAA+ ATPase" evidence="4">
    <location>
        <begin position="1829"/>
        <end position="1947"/>
    </location>
</feature>
<name>A0ABS1WDF5_9GAMM</name>
<dbReference type="PANTHER" id="PTHR48103">
    <property type="entry name" value="MIDASIN-RELATED"/>
    <property type="match status" value="1"/>
</dbReference>
<dbReference type="SUPFAM" id="SSF52047">
    <property type="entry name" value="RNI-like"/>
    <property type="match status" value="1"/>
</dbReference>
<protein>
    <recommendedName>
        <fullName evidence="4">AAA+ ATPase domain-containing protein</fullName>
    </recommendedName>
</protein>
<evidence type="ECO:0000256" key="2">
    <source>
        <dbReference type="ARBA" id="ARBA00022840"/>
    </source>
</evidence>
<keyword evidence="3" id="KW-0175">Coiled coil</keyword>
<evidence type="ECO:0000313" key="6">
    <source>
        <dbReference type="Proteomes" id="UP000809910"/>
    </source>
</evidence>
<dbReference type="EMBL" id="JADWVN010000026">
    <property type="protein sequence ID" value="MBL7527387.1"/>
    <property type="molecule type" value="Genomic_DNA"/>
</dbReference>
<keyword evidence="2" id="KW-0067">ATP-binding</keyword>
<organism evidence="5 6">
    <name type="scientific">Legionella bononiensis</name>
    <dbReference type="NCBI Taxonomy" id="2793102"/>
    <lineage>
        <taxon>Bacteria</taxon>
        <taxon>Pseudomonadati</taxon>
        <taxon>Pseudomonadota</taxon>
        <taxon>Gammaproteobacteria</taxon>
        <taxon>Legionellales</taxon>
        <taxon>Legionellaceae</taxon>
        <taxon>Legionella</taxon>
    </lineage>
</organism>
<dbReference type="InterPro" id="IPR027417">
    <property type="entry name" value="P-loop_NTPase"/>
</dbReference>
<dbReference type="RefSeq" id="WP_203112700.1">
    <property type="nucleotide sequence ID" value="NZ_JADOBG010000022.1"/>
</dbReference>
<keyword evidence="1" id="KW-0547">Nucleotide-binding</keyword>